<dbReference type="PANTHER" id="PTHR40780:SF2">
    <property type="entry name" value="DUF3669 DOMAIN-CONTAINING PROTEIN"/>
    <property type="match status" value="1"/>
</dbReference>
<keyword evidence="3" id="KW-1185">Reference proteome</keyword>
<reference evidence="2 3" key="1">
    <citation type="submission" date="2013-03" db="EMBL/GenBank/DDBJ databases">
        <title>The Genome Sequence of Capronia coronata CBS 617.96.</title>
        <authorList>
            <consortium name="The Broad Institute Genomics Platform"/>
            <person name="Cuomo C."/>
            <person name="de Hoog S."/>
            <person name="Gorbushina A."/>
            <person name="Walker B."/>
            <person name="Young S.K."/>
            <person name="Zeng Q."/>
            <person name="Gargeya S."/>
            <person name="Fitzgerald M."/>
            <person name="Haas B."/>
            <person name="Abouelleil A."/>
            <person name="Allen A.W."/>
            <person name="Alvarado L."/>
            <person name="Arachchi H.M."/>
            <person name="Berlin A.M."/>
            <person name="Chapman S.B."/>
            <person name="Gainer-Dewar J."/>
            <person name="Goldberg J."/>
            <person name="Griggs A."/>
            <person name="Gujja S."/>
            <person name="Hansen M."/>
            <person name="Howarth C."/>
            <person name="Imamovic A."/>
            <person name="Ireland A."/>
            <person name="Larimer J."/>
            <person name="McCowan C."/>
            <person name="Murphy C."/>
            <person name="Pearson M."/>
            <person name="Poon T.W."/>
            <person name="Priest M."/>
            <person name="Roberts A."/>
            <person name="Saif S."/>
            <person name="Shea T."/>
            <person name="Sisk P."/>
            <person name="Sykes S."/>
            <person name="Wortman J."/>
            <person name="Nusbaum C."/>
            <person name="Birren B."/>
        </authorList>
    </citation>
    <scope>NUCLEOTIDE SEQUENCE [LARGE SCALE GENOMIC DNA]</scope>
    <source>
        <strain evidence="2 3">CBS 617.96</strain>
    </source>
</reference>
<protein>
    <recommendedName>
        <fullName evidence="1">DUF3669 domain-containing protein</fullName>
    </recommendedName>
</protein>
<feature type="domain" description="DUF3669" evidence="1">
    <location>
        <begin position="263"/>
        <end position="324"/>
    </location>
</feature>
<gene>
    <name evidence="2" type="ORF">A1O1_05281</name>
</gene>
<organism evidence="2 3">
    <name type="scientific">Capronia coronata CBS 617.96</name>
    <dbReference type="NCBI Taxonomy" id="1182541"/>
    <lineage>
        <taxon>Eukaryota</taxon>
        <taxon>Fungi</taxon>
        <taxon>Dikarya</taxon>
        <taxon>Ascomycota</taxon>
        <taxon>Pezizomycotina</taxon>
        <taxon>Eurotiomycetes</taxon>
        <taxon>Chaetothyriomycetidae</taxon>
        <taxon>Chaetothyriales</taxon>
        <taxon>Herpotrichiellaceae</taxon>
        <taxon>Capronia</taxon>
    </lineage>
</organism>
<dbReference type="PANTHER" id="PTHR40780">
    <property type="entry name" value="DUF3669 DOMAIN-CONTAINING PROTEIN"/>
    <property type="match status" value="1"/>
</dbReference>
<dbReference type="GeneID" id="19160156"/>
<dbReference type="AlphaFoldDB" id="W9YGI6"/>
<dbReference type="OrthoDB" id="2993351at2759"/>
<accession>W9YGI6</accession>
<evidence type="ECO:0000313" key="2">
    <source>
        <dbReference type="EMBL" id="EXJ88351.1"/>
    </source>
</evidence>
<name>W9YGI6_9EURO</name>
<dbReference type="eggNOG" id="ENOG502S9QG">
    <property type="taxonomic scope" value="Eukaryota"/>
</dbReference>
<evidence type="ECO:0000313" key="3">
    <source>
        <dbReference type="Proteomes" id="UP000019484"/>
    </source>
</evidence>
<comment type="caution">
    <text evidence="2">The sequence shown here is derived from an EMBL/GenBank/DDBJ whole genome shotgun (WGS) entry which is preliminary data.</text>
</comment>
<evidence type="ECO:0000259" key="1">
    <source>
        <dbReference type="Pfam" id="PF12417"/>
    </source>
</evidence>
<dbReference type="EMBL" id="AMWN01000004">
    <property type="protein sequence ID" value="EXJ88351.1"/>
    <property type="molecule type" value="Genomic_DNA"/>
</dbReference>
<dbReference type="Proteomes" id="UP000019484">
    <property type="component" value="Unassembled WGS sequence"/>
</dbReference>
<dbReference type="HOGENOM" id="CLU_039531_0_0_1"/>
<sequence>MIGASERQQYSSEEFLHHMLSTNCYMSMPPSLADKTSDRTPFTQVGRVTNKGKEHQLYNDHCQHALVEEALQETFMKYRRNINLPRLGAWIGPRNERFWNEYGNRFPPATQPARHSILSERILPLPTAIRGALVDVFGLENIKRNKASFLSQPEQKDCLSRIYVGRRQPRSATNTFRLRNFDMTVNEMELLRLPTELYAQTMAETLAVIHWKAKLDANDVEFVLGRAPQVGMRASAAEIAASTEQDVESLSIKIDFYQRSIGIWLLDFDQCKSFTQDGNEIKQLERAFYFNDPYYPRPISTDPKDMGLWKLFKDTYLTTSAAFTTSTMLEQFIAAVEAEGGKRKAGGSLFG</sequence>
<dbReference type="RefSeq" id="XP_007724357.1">
    <property type="nucleotide sequence ID" value="XM_007726167.1"/>
</dbReference>
<dbReference type="InterPro" id="IPR022137">
    <property type="entry name" value="Znf_prot_DUF3669"/>
</dbReference>
<proteinExistence type="predicted"/>
<dbReference type="Pfam" id="PF12417">
    <property type="entry name" value="DUF3669"/>
    <property type="match status" value="1"/>
</dbReference>